<evidence type="ECO:0000313" key="2">
    <source>
        <dbReference type="Proteomes" id="UP000191812"/>
    </source>
</evidence>
<comment type="caution">
    <text evidence="1">The sequence shown here is derived from an EMBL/GenBank/DDBJ whole genome shotgun (WGS) entry which is preliminary data.</text>
</comment>
<proteinExistence type="predicted"/>
<organism evidence="1 2">
    <name type="scientific">Agrobacterium genomosp. 13 str. CFBP 6927</name>
    <dbReference type="NCBI Taxonomy" id="1183428"/>
    <lineage>
        <taxon>Bacteria</taxon>
        <taxon>Pseudomonadati</taxon>
        <taxon>Pseudomonadota</taxon>
        <taxon>Alphaproteobacteria</taxon>
        <taxon>Hyphomicrobiales</taxon>
        <taxon>Rhizobiaceae</taxon>
        <taxon>Rhizobium/Agrobacterium group</taxon>
        <taxon>Agrobacterium</taxon>
        <taxon>Agrobacterium tumefaciens complex</taxon>
    </lineage>
</organism>
<gene>
    <name evidence="1" type="ORF">AGR13a_Cc210023</name>
</gene>
<keyword evidence="2" id="KW-1185">Reference proteome</keyword>
<name>A0ABM9VD57_9HYPH</name>
<accession>A0ABM9VD57</accession>
<protein>
    <submittedName>
        <fullName evidence="1">Uncharacterized protein</fullName>
    </submittedName>
</protein>
<dbReference type="EMBL" id="FBWH01000014">
    <property type="protein sequence ID" value="CUX19689.1"/>
    <property type="molecule type" value="Genomic_DNA"/>
</dbReference>
<evidence type="ECO:0000313" key="1">
    <source>
        <dbReference type="EMBL" id="CUX19689.1"/>
    </source>
</evidence>
<sequence>MYKIMVWYNGRRAVEDVEKTNGIEISLQQLLPELKPRQRVWELTQDKKSIAWTPREYSFRVKAYSIYRVTIEATGLSDSFGGIITGFQLIYVDRMEEG</sequence>
<reference evidence="1 2" key="1">
    <citation type="submission" date="2016-01" db="EMBL/GenBank/DDBJ databases">
        <authorList>
            <person name="Regsiter A."/>
            <person name="william w."/>
        </authorList>
    </citation>
    <scope>NUCLEOTIDE SEQUENCE [LARGE SCALE GENOMIC DNA]</scope>
    <source>
        <strain evidence="1 2">CFBP 6927</strain>
    </source>
</reference>
<dbReference type="Proteomes" id="UP000191812">
    <property type="component" value="Unassembled WGS sequence"/>
</dbReference>